<dbReference type="PANTHER" id="PTHR35006">
    <property type="entry name" value="GLYOXALASE FAMILY PROTEIN (AFU_ORTHOLOGUE AFUA_5G14830)"/>
    <property type="match status" value="1"/>
</dbReference>
<dbReference type="PANTHER" id="PTHR35006:SF2">
    <property type="entry name" value="GLYOXALASE FAMILY PROTEIN (AFU_ORTHOLOGUE AFUA_5G14830)"/>
    <property type="match status" value="1"/>
</dbReference>
<reference evidence="2 3" key="1">
    <citation type="submission" date="2021-01" db="EMBL/GenBank/DDBJ databases">
        <title>Whole genome shotgun sequence of Asanoa siamensis NBRC 107932.</title>
        <authorList>
            <person name="Komaki H."/>
            <person name="Tamura T."/>
        </authorList>
    </citation>
    <scope>NUCLEOTIDE SEQUENCE [LARGE SCALE GENOMIC DNA]</scope>
    <source>
        <strain evidence="2 3">NBRC 107932</strain>
    </source>
</reference>
<gene>
    <name evidence="2" type="ORF">Asi02nite_62040</name>
</gene>
<protein>
    <recommendedName>
        <fullName evidence="1">Glyoxalase/fosfomycin resistance/dioxygenase domain-containing protein</fullName>
    </recommendedName>
</protein>
<name>A0ABQ4CZJ4_9ACTN</name>
<sequence length="96" mass="10149">MLPATVLTVSPSIGIRIKTPSLSLERAESAATATKASHLAFAASSRAAVDAFHAAAVAAGRTSRHAPRFRSQYRAYCAFVNDPDGNNIEAVHKEVQ</sequence>
<dbReference type="Pfam" id="PF00903">
    <property type="entry name" value="Glyoxalase"/>
    <property type="match status" value="1"/>
</dbReference>
<comment type="caution">
    <text evidence="2">The sequence shown here is derived from an EMBL/GenBank/DDBJ whole genome shotgun (WGS) entry which is preliminary data.</text>
</comment>
<evidence type="ECO:0000313" key="3">
    <source>
        <dbReference type="Proteomes" id="UP000604117"/>
    </source>
</evidence>
<evidence type="ECO:0000313" key="2">
    <source>
        <dbReference type="EMBL" id="GIF76686.1"/>
    </source>
</evidence>
<feature type="domain" description="Glyoxalase/fosfomycin resistance/dioxygenase" evidence="1">
    <location>
        <begin position="23"/>
        <end position="89"/>
    </location>
</feature>
<dbReference type="InterPro" id="IPR029068">
    <property type="entry name" value="Glyas_Bleomycin-R_OHBP_Dase"/>
</dbReference>
<proteinExistence type="predicted"/>
<dbReference type="SUPFAM" id="SSF54593">
    <property type="entry name" value="Glyoxalase/Bleomycin resistance protein/Dihydroxybiphenyl dioxygenase"/>
    <property type="match status" value="1"/>
</dbReference>
<dbReference type="EMBL" id="BONE01000067">
    <property type="protein sequence ID" value="GIF76686.1"/>
    <property type="molecule type" value="Genomic_DNA"/>
</dbReference>
<evidence type="ECO:0000259" key="1">
    <source>
        <dbReference type="Pfam" id="PF00903"/>
    </source>
</evidence>
<dbReference type="InterPro" id="IPR004360">
    <property type="entry name" value="Glyas_Fos-R_dOase_dom"/>
</dbReference>
<keyword evidence="3" id="KW-1185">Reference proteome</keyword>
<organism evidence="2 3">
    <name type="scientific">Asanoa siamensis</name>
    <dbReference type="NCBI Taxonomy" id="926357"/>
    <lineage>
        <taxon>Bacteria</taxon>
        <taxon>Bacillati</taxon>
        <taxon>Actinomycetota</taxon>
        <taxon>Actinomycetes</taxon>
        <taxon>Micromonosporales</taxon>
        <taxon>Micromonosporaceae</taxon>
        <taxon>Asanoa</taxon>
    </lineage>
</organism>
<dbReference type="Proteomes" id="UP000604117">
    <property type="component" value="Unassembled WGS sequence"/>
</dbReference>
<accession>A0ABQ4CZJ4</accession>
<dbReference type="Gene3D" id="3.10.180.10">
    <property type="entry name" value="2,3-Dihydroxybiphenyl 1,2-Dioxygenase, domain 1"/>
    <property type="match status" value="1"/>
</dbReference>